<reference evidence="2" key="1">
    <citation type="journal article" date="2023" name="G3 (Bethesda)">
        <title>Whole genome assembly and annotation of the endangered Caribbean coral Acropora cervicornis.</title>
        <authorList>
            <person name="Selwyn J.D."/>
            <person name="Vollmer S.V."/>
        </authorList>
    </citation>
    <scope>NUCLEOTIDE SEQUENCE</scope>
    <source>
        <strain evidence="2">K2</strain>
    </source>
</reference>
<sequence>MENTADNLRRFPPRSKFNDEESTGVLRLMVEQERLLKNPINPVLNITSDKLKRLPPLGETSHDMRNAALDNSGFESQRINRRPDSNEDIVLSRPTLLKGALGRPKIPEIYSTPKMARPRERERPRASYGRHKENHGRHNLNTEVIARDESIEEYNSSLTSKEIVGERPSNPTPFQDSKSAVTNQESELRTVNSDGFEYESEDDLMHVEQKEEKYASYIN</sequence>
<organism evidence="2 3">
    <name type="scientific">Acropora cervicornis</name>
    <name type="common">Staghorn coral</name>
    <dbReference type="NCBI Taxonomy" id="6130"/>
    <lineage>
        <taxon>Eukaryota</taxon>
        <taxon>Metazoa</taxon>
        <taxon>Cnidaria</taxon>
        <taxon>Anthozoa</taxon>
        <taxon>Hexacorallia</taxon>
        <taxon>Scleractinia</taxon>
        <taxon>Astrocoeniina</taxon>
        <taxon>Acroporidae</taxon>
        <taxon>Acropora</taxon>
    </lineage>
</organism>
<name>A0AAD9QUB6_ACRCE</name>
<proteinExistence type="predicted"/>
<comment type="caution">
    <text evidence="2">The sequence shown here is derived from an EMBL/GenBank/DDBJ whole genome shotgun (WGS) entry which is preliminary data.</text>
</comment>
<keyword evidence="3" id="KW-1185">Reference proteome</keyword>
<dbReference type="Proteomes" id="UP001249851">
    <property type="component" value="Unassembled WGS sequence"/>
</dbReference>
<feature type="region of interest" description="Disordered" evidence="1">
    <location>
        <begin position="158"/>
        <end position="219"/>
    </location>
</feature>
<reference evidence="2" key="2">
    <citation type="journal article" date="2023" name="Science">
        <title>Genomic signatures of disease resistance in endangered staghorn corals.</title>
        <authorList>
            <person name="Vollmer S.V."/>
            <person name="Selwyn J.D."/>
            <person name="Despard B.A."/>
            <person name="Roesel C.L."/>
        </authorList>
    </citation>
    <scope>NUCLEOTIDE SEQUENCE</scope>
    <source>
        <strain evidence="2">K2</strain>
    </source>
</reference>
<evidence type="ECO:0000256" key="1">
    <source>
        <dbReference type="SAM" id="MobiDB-lite"/>
    </source>
</evidence>
<evidence type="ECO:0000313" key="3">
    <source>
        <dbReference type="Proteomes" id="UP001249851"/>
    </source>
</evidence>
<evidence type="ECO:0000313" key="2">
    <source>
        <dbReference type="EMBL" id="KAK2567643.1"/>
    </source>
</evidence>
<protein>
    <submittedName>
        <fullName evidence="2">Uncharacterized protein</fullName>
    </submittedName>
</protein>
<feature type="region of interest" description="Disordered" evidence="1">
    <location>
        <begin position="113"/>
        <end position="135"/>
    </location>
</feature>
<gene>
    <name evidence="2" type="ORF">P5673_008496</name>
</gene>
<accession>A0AAD9QUB6</accession>
<dbReference type="AlphaFoldDB" id="A0AAD9QUB6"/>
<feature type="compositionally biased region" description="Polar residues" evidence="1">
    <location>
        <begin position="172"/>
        <end position="193"/>
    </location>
</feature>
<dbReference type="EMBL" id="JARQWQ010000014">
    <property type="protein sequence ID" value="KAK2567643.1"/>
    <property type="molecule type" value="Genomic_DNA"/>
</dbReference>
<feature type="compositionally biased region" description="Basic and acidic residues" evidence="1">
    <location>
        <begin position="203"/>
        <end position="219"/>
    </location>
</feature>